<evidence type="ECO:0000313" key="2">
    <source>
        <dbReference type="Proteomes" id="UP000824469"/>
    </source>
</evidence>
<gene>
    <name evidence="1" type="ORF">KI387_044611</name>
</gene>
<reference evidence="1 2" key="1">
    <citation type="journal article" date="2021" name="Nat. Plants">
        <title>The Taxus genome provides insights into paclitaxel biosynthesis.</title>
        <authorList>
            <person name="Xiong X."/>
            <person name="Gou J."/>
            <person name="Liao Q."/>
            <person name="Li Y."/>
            <person name="Zhou Q."/>
            <person name="Bi G."/>
            <person name="Li C."/>
            <person name="Du R."/>
            <person name="Wang X."/>
            <person name="Sun T."/>
            <person name="Guo L."/>
            <person name="Liang H."/>
            <person name="Lu P."/>
            <person name="Wu Y."/>
            <person name="Zhang Z."/>
            <person name="Ro D.K."/>
            <person name="Shang Y."/>
            <person name="Huang S."/>
            <person name="Yan J."/>
        </authorList>
    </citation>
    <scope>NUCLEOTIDE SEQUENCE [LARGE SCALE GENOMIC DNA]</scope>
    <source>
        <strain evidence="1">Ta-2019</strain>
    </source>
</reference>
<comment type="caution">
    <text evidence="1">The sequence shown here is derived from an EMBL/GenBank/DDBJ whole genome shotgun (WGS) entry which is preliminary data.</text>
</comment>
<name>A0AA38CG30_TAXCH</name>
<organism evidence="1 2">
    <name type="scientific">Taxus chinensis</name>
    <name type="common">Chinese yew</name>
    <name type="synonym">Taxus wallichiana var. chinensis</name>
    <dbReference type="NCBI Taxonomy" id="29808"/>
    <lineage>
        <taxon>Eukaryota</taxon>
        <taxon>Viridiplantae</taxon>
        <taxon>Streptophyta</taxon>
        <taxon>Embryophyta</taxon>
        <taxon>Tracheophyta</taxon>
        <taxon>Spermatophyta</taxon>
        <taxon>Pinopsida</taxon>
        <taxon>Pinidae</taxon>
        <taxon>Conifers II</taxon>
        <taxon>Cupressales</taxon>
        <taxon>Taxaceae</taxon>
        <taxon>Taxus</taxon>
    </lineage>
</organism>
<sequence>RVSCQFGMALNVPPEPYIWLRAIIAPRRDDVRTEPMVEDLIPLGLDEANPTIEVVDGDDVGCTKEYQAWWAGHRW</sequence>
<keyword evidence="2" id="KW-1185">Reference proteome</keyword>
<evidence type="ECO:0000313" key="1">
    <source>
        <dbReference type="EMBL" id="KAH9299915.1"/>
    </source>
</evidence>
<proteinExistence type="predicted"/>
<accession>A0AA38CG30</accession>
<dbReference type="Proteomes" id="UP000824469">
    <property type="component" value="Unassembled WGS sequence"/>
</dbReference>
<dbReference type="EMBL" id="JAHRHJ020000010">
    <property type="protein sequence ID" value="KAH9299915.1"/>
    <property type="molecule type" value="Genomic_DNA"/>
</dbReference>
<feature type="non-terminal residue" evidence="1">
    <location>
        <position position="1"/>
    </location>
</feature>
<dbReference type="AlphaFoldDB" id="A0AA38CG30"/>
<protein>
    <submittedName>
        <fullName evidence="1">Uncharacterized protein</fullName>
    </submittedName>
</protein>
<feature type="non-terminal residue" evidence="1">
    <location>
        <position position="75"/>
    </location>
</feature>